<sequence>MKTLATLEPGATLSYFITMKTNELASKLAMLRKKDGWRLFRKVRYRIFGSIAHHYKLNRTLREKDIRAFEEAHYIELPTEYRNFLSKMGNGGAGPGYGIFPIEKWNLDLATYNGFLAKPFPHKKAWNMEQAFDLEDENFFESAAYQHWETSYYDDEQLTGSMRICHNGYGVYTLLVVSGVEAGNVWIDDRAGENGIYPLQTPSEERVGFNSWYSKWLNESLDSLEQFK</sequence>
<dbReference type="Gene3D" id="3.40.1580.10">
    <property type="entry name" value="SMI1/KNR4-like"/>
    <property type="match status" value="1"/>
</dbReference>
<reference evidence="2 3" key="1">
    <citation type="submission" date="2018-06" db="EMBL/GenBank/DDBJ databases">
        <title>Genomic Encyclopedia of Archaeal and Bacterial Type Strains, Phase II (KMG-II): from individual species to whole genera.</title>
        <authorList>
            <person name="Goeker M."/>
        </authorList>
    </citation>
    <scope>NUCLEOTIDE SEQUENCE [LARGE SCALE GENOMIC DNA]</scope>
    <source>
        <strain evidence="2 3">DSM 23857</strain>
    </source>
</reference>
<dbReference type="OrthoDB" id="1190024at2"/>
<dbReference type="EMBL" id="QLLL01000013">
    <property type="protein sequence ID" value="RAI97889.1"/>
    <property type="molecule type" value="Genomic_DNA"/>
</dbReference>
<dbReference type="InterPro" id="IPR037883">
    <property type="entry name" value="Knr4/Smi1-like_sf"/>
</dbReference>
<accession>A0A327Q0Q0</accession>
<dbReference type="SUPFAM" id="SSF160631">
    <property type="entry name" value="SMI1/KNR4-like"/>
    <property type="match status" value="1"/>
</dbReference>
<comment type="caution">
    <text evidence="2">The sequence shown here is derived from an EMBL/GenBank/DDBJ whole genome shotgun (WGS) entry which is preliminary data.</text>
</comment>
<proteinExistence type="predicted"/>
<feature type="domain" description="Knr4/Smi1-like" evidence="1">
    <location>
        <begin position="60"/>
        <end position="219"/>
    </location>
</feature>
<evidence type="ECO:0000313" key="2">
    <source>
        <dbReference type="EMBL" id="RAI97889.1"/>
    </source>
</evidence>
<gene>
    <name evidence="2" type="ORF">LX64_04939</name>
</gene>
<keyword evidence="3" id="KW-1185">Reference proteome</keyword>
<dbReference type="Pfam" id="PF09346">
    <property type="entry name" value="SMI1_KNR4"/>
    <property type="match status" value="1"/>
</dbReference>
<dbReference type="RefSeq" id="WP_111600317.1">
    <property type="nucleotide sequence ID" value="NZ_QLLL01000013.1"/>
</dbReference>
<dbReference type="AlphaFoldDB" id="A0A327Q0Q0"/>
<organism evidence="2 3">
    <name type="scientific">Chitinophaga skermanii</name>
    <dbReference type="NCBI Taxonomy" id="331697"/>
    <lineage>
        <taxon>Bacteria</taxon>
        <taxon>Pseudomonadati</taxon>
        <taxon>Bacteroidota</taxon>
        <taxon>Chitinophagia</taxon>
        <taxon>Chitinophagales</taxon>
        <taxon>Chitinophagaceae</taxon>
        <taxon>Chitinophaga</taxon>
    </lineage>
</organism>
<name>A0A327Q0Q0_9BACT</name>
<dbReference type="InterPro" id="IPR018958">
    <property type="entry name" value="Knr4/Smi1-like_dom"/>
</dbReference>
<evidence type="ECO:0000313" key="3">
    <source>
        <dbReference type="Proteomes" id="UP000249547"/>
    </source>
</evidence>
<dbReference type="SMART" id="SM00860">
    <property type="entry name" value="SMI1_KNR4"/>
    <property type="match status" value="1"/>
</dbReference>
<protein>
    <submittedName>
        <fullName evidence="2">SMI1/KNR4 family protein SUKH-1</fullName>
    </submittedName>
</protein>
<evidence type="ECO:0000259" key="1">
    <source>
        <dbReference type="SMART" id="SM00860"/>
    </source>
</evidence>
<dbReference type="Proteomes" id="UP000249547">
    <property type="component" value="Unassembled WGS sequence"/>
</dbReference>